<reference evidence="1 3" key="1">
    <citation type="submission" date="2017-11" db="EMBL/GenBank/DDBJ databases">
        <title>The genome of Rhizophagus clarus HR1 reveals common genetic basis of auxotrophy among arbuscular mycorrhizal fungi.</title>
        <authorList>
            <person name="Kobayashi Y."/>
        </authorList>
    </citation>
    <scope>NUCLEOTIDE SEQUENCE [LARGE SCALE GENOMIC DNA]</scope>
    <source>
        <strain evidence="1 3">HR1</strain>
    </source>
</reference>
<evidence type="ECO:0000313" key="2">
    <source>
        <dbReference type="EMBL" id="GES87953.1"/>
    </source>
</evidence>
<evidence type="ECO:0000313" key="1">
    <source>
        <dbReference type="EMBL" id="GBC06902.1"/>
    </source>
</evidence>
<comment type="caution">
    <text evidence="1">The sequence shown here is derived from an EMBL/GenBank/DDBJ whole genome shotgun (WGS) entry which is preliminary data.</text>
</comment>
<dbReference type="AlphaFoldDB" id="A0A2Z6SC26"/>
<dbReference type="Proteomes" id="UP000247702">
    <property type="component" value="Unassembled WGS sequence"/>
</dbReference>
<evidence type="ECO:0000313" key="3">
    <source>
        <dbReference type="Proteomes" id="UP000247702"/>
    </source>
</evidence>
<dbReference type="EMBL" id="BLAL01000175">
    <property type="protein sequence ID" value="GES87953.1"/>
    <property type="molecule type" value="Genomic_DNA"/>
</dbReference>
<organism evidence="1 3">
    <name type="scientific">Rhizophagus clarus</name>
    <dbReference type="NCBI Taxonomy" id="94130"/>
    <lineage>
        <taxon>Eukaryota</taxon>
        <taxon>Fungi</taxon>
        <taxon>Fungi incertae sedis</taxon>
        <taxon>Mucoromycota</taxon>
        <taxon>Glomeromycotina</taxon>
        <taxon>Glomeromycetes</taxon>
        <taxon>Glomerales</taxon>
        <taxon>Glomeraceae</taxon>
        <taxon>Rhizophagus</taxon>
    </lineage>
</organism>
<reference evidence="2" key="2">
    <citation type="submission" date="2019-10" db="EMBL/GenBank/DDBJ databases">
        <title>Conservation and host-specific expression of non-tandemly repeated heterogenous ribosome RNA gene in arbuscular mycorrhizal fungi.</title>
        <authorList>
            <person name="Maeda T."/>
            <person name="Kobayashi Y."/>
            <person name="Nakagawa T."/>
            <person name="Ezawa T."/>
            <person name="Yamaguchi K."/>
            <person name="Bino T."/>
            <person name="Nishimoto Y."/>
            <person name="Shigenobu S."/>
            <person name="Kawaguchi M."/>
        </authorList>
    </citation>
    <scope>NUCLEOTIDE SEQUENCE</scope>
    <source>
        <strain evidence="2">HR1</strain>
    </source>
</reference>
<gene>
    <name evidence="2" type="ORF">RCL2_001491800</name>
    <name evidence="1" type="ORF">RclHR1_07130001</name>
</gene>
<dbReference type="EMBL" id="BEXD01004108">
    <property type="protein sequence ID" value="GBC06902.1"/>
    <property type="molecule type" value="Genomic_DNA"/>
</dbReference>
<name>A0A2Z6SC26_9GLOM</name>
<accession>A0A2Z6SC26</accession>
<protein>
    <submittedName>
        <fullName evidence="2">BTB/POZ domain-containing protein</fullName>
    </submittedName>
</protein>
<keyword evidence="3" id="KW-1185">Reference proteome</keyword>
<proteinExistence type="predicted"/>
<dbReference type="Proteomes" id="UP000615446">
    <property type="component" value="Unassembled WGS sequence"/>
</dbReference>
<sequence length="100" mass="12155">MSAEILETLLLRDDLSLNEIEIWNNLIAWIHAHQPTVKKDPNKWTNEELTSMTKTLYRFTPLIRFHDISKKDYYDKVMPYQFLLPERLRLEILRYFLVDT</sequence>